<evidence type="ECO:0000256" key="1">
    <source>
        <dbReference type="ARBA" id="ARBA00022654"/>
    </source>
</evidence>
<evidence type="ECO:0000313" key="7">
    <source>
        <dbReference type="EMBL" id="KHS45891.1"/>
    </source>
</evidence>
<keyword evidence="1 5" id="KW-0673">Quorum sensing</keyword>
<dbReference type="EMBL" id="JRVC01000011">
    <property type="protein sequence ID" value="KHS45891.1"/>
    <property type="molecule type" value="Genomic_DNA"/>
</dbReference>
<dbReference type="EC" id="2.3.1.184" evidence="6"/>
<reference evidence="7 8" key="1">
    <citation type="submission" date="2014-10" db="EMBL/GenBank/DDBJ databases">
        <title>Draft genome sequence of Novosphingobium subterraneum DSM 12447.</title>
        <authorList>
            <person name="Gan H.M."/>
            <person name="Gan H.Y."/>
            <person name="Savka M.A."/>
        </authorList>
    </citation>
    <scope>NUCLEOTIDE SEQUENCE [LARGE SCALE GENOMIC DNA]</scope>
    <source>
        <strain evidence="7 8">DSM 12447</strain>
    </source>
</reference>
<dbReference type="InterPro" id="IPR001690">
    <property type="entry name" value="Autoind_synthase"/>
</dbReference>
<keyword evidence="2 6" id="KW-0808">Transferase</keyword>
<dbReference type="GO" id="GO:0009372">
    <property type="term" value="P:quorum sensing"/>
    <property type="evidence" value="ECO:0007669"/>
    <property type="project" value="UniProtKB-UniRule"/>
</dbReference>
<name>A0A0B9A5K6_9SPHN</name>
<proteinExistence type="inferred from homology"/>
<evidence type="ECO:0000256" key="5">
    <source>
        <dbReference type="PROSITE-ProRule" id="PRU00533"/>
    </source>
</evidence>
<protein>
    <recommendedName>
        <fullName evidence="6">Acyl-homoserine-lactone synthase</fullName>
        <ecNumber evidence="6">2.3.1.184</ecNumber>
    </recommendedName>
    <alternativeName>
        <fullName evidence="6">Autoinducer synthesis protein</fullName>
    </alternativeName>
</protein>
<keyword evidence="8" id="KW-1185">Reference proteome</keyword>
<evidence type="ECO:0000256" key="6">
    <source>
        <dbReference type="RuleBase" id="RU361135"/>
    </source>
</evidence>
<dbReference type="PRINTS" id="PR01549">
    <property type="entry name" value="AUTOINDCRSYN"/>
</dbReference>
<dbReference type="PANTHER" id="PTHR39322">
    <property type="entry name" value="ACYL-HOMOSERINE-LACTONE SYNTHASE"/>
    <property type="match status" value="1"/>
</dbReference>
<accession>A0A0B9A5K6</accession>
<comment type="caution">
    <text evidence="7">The sequence shown here is derived from an EMBL/GenBank/DDBJ whole genome shotgun (WGS) entry which is preliminary data.</text>
</comment>
<dbReference type="InterPro" id="IPR016181">
    <property type="entry name" value="Acyl_CoA_acyltransferase"/>
</dbReference>
<comment type="catalytic activity">
    <reaction evidence="6">
        <text>a fatty acyl-[ACP] + S-adenosyl-L-methionine = an N-acyl-L-homoserine lactone + S-methyl-5'-thioadenosine + holo-[ACP] + H(+)</text>
        <dbReference type="Rhea" id="RHEA:10096"/>
        <dbReference type="Rhea" id="RHEA-COMP:9685"/>
        <dbReference type="Rhea" id="RHEA-COMP:14125"/>
        <dbReference type="ChEBI" id="CHEBI:15378"/>
        <dbReference type="ChEBI" id="CHEBI:17509"/>
        <dbReference type="ChEBI" id="CHEBI:55474"/>
        <dbReference type="ChEBI" id="CHEBI:59789"/>
        <dbReference type="ChEBI" id="CHEBI:64479"/>
        <dbReference type="ChEBI" id="CHEBI:138651"/>
        <dbReference type="EC" id="2.3.1.184"/>
    </reaction>
</comment>
<evidence type="ECO:0000313" key="8">
    <source>
        <dbReference type="Proteomes" id="UP000031338"/>
    </source>
</evidence>
<evidence type="ECO:0000256" key="4">
    <source>
        <dbReference type="ARBA" id="ARBA00022929"/>
    </source>
</evidence>
<evidence type="ECO:0000256" key="2">
    <source>
        <dbReference type="ARBA" id="ARBA00022679"/>
    </source>
</evidence>
<dbReference type="PATRIC" id="fig|48936.3.peg.2505"/>
<dbReference type="STRING" id="48936.NJ75_02498"/>
<keyword evidence="4 5" id="KW-0071">Autoinducer synthesis</keyword>
<dbReference type="Proteomes" id="UP000031338">
    <property type="component" value="Unassembled WGS sequence"/>
</dbReference>
<dbReference type="PANTHER" id="PTHR39322:SF1">
    <property type="entry name" value="ISOVALERYL-HOMOSERINE LACTONE SYNTHASE"/>
    <property type="match status" value="1"/>
</dbReference>
<sequence>MIHIVKGCSLTDARAASMFEDRKTLFVDLLGWDVPVVGGRYEIDSYDGDKAVYLIATDDGCIHQGSMRLLSTEGAHLLADRFASLCECDAPRGEQVREITRLCLPQRLGAPGRLRVRNRLISAMVDHALGSGITMLTGVVTAAFREEVLAMGWRAAPLGPARRIDGAFLGAFRIEICAGTPALLASNGIYVPGAITPDAAARAA</sequence>
<dbReference type="Gene3D" id="3.40.630.30">
    <property type="match status" value="1"/>
</dbReference>
<dbReference type="PROSITE" id="PS51187">
    <property type="entry name" value="AUTOINDUCER_SYNTH_2"/>
    <property type="match status" value="1"/>
</dbReference>
<dbReference type="Pfam" id="PF00765">
    <property type="entry name" value="Autoind_synth"/>
    <property type="match status" value="1"/>
</dbReference>
<dbReference type="GO" id="GO:0061579">
    <property type="term" value="F:N-acyl homoserine lactone synthase activity"/>
    <property type="evidence" value="ECO:0007669"/>
    <property type="project" value="UniProtKB-UniRule"/>
</dbReference>
<evidence type="ECO:0000256" key="3">
    <source>
        <dbReference type="ARBA" id="ARBA00022691"/>
    </source>
</evidence>
<dbReference type="RefSeq" id="WP_017499961.1">
    <property type="nucleotide sequence ID" value="NZ_JRVC01000011.1"/>
</dbReference>
<keyword evidence="3 6" id="KW-0949">S-adenosyl-L-methionine</keyword>
<organism evidence="7 8">
    <name type="scientific">Novosphingobium subterraneum</name>
    <dbReference type="NCBI Taxonomy" id="48936"/>
    <lineage>
        <taxon>Bacteria</taxon>
        <taxon>Pseudomonadati</taxon>
        <taxon>Pseudomonadota</taxon>
        <taxon>Alphaproteobacteria</taxon>
        <taxon>Sphingomonadales</taxon>
        <taxon>Sphingomonadaceae</taxon>
        <taxon>Novosphingobium</taxon>
    </lineage>
</organism>
<dbReference type="SUPFAM" id="SSF55729">
    <property type="entry name" value="Acyl-CoA N-acyltransferases (Nat)"/>
    <property type="match status" value="1"/>
</dbReference>
<dbReference type="GO" id="GO:0007165">
    <property type="term" value="P:signal transduction"/>
    <property type="evidence" value="ECO:0007669"/>
    <property type="project" value="TreeGrafter"/>
</dbReference>
<dbReference type="AlphaFoldDB" id="A0A0B9A5K6"/>
<gene>
    <name evidence="7" type="ORF">NJ75_02498</name>
</gene>
<comment type="similarity">
    <text evidence="5 6">Belongs to the autoinducer synthase family.</text>
</comment>